<evidence type="ECO:0000313" key="3">
    <source>
        <dbReference type="Proteomes" id="UP000053647"/>
    </source>
</evidence>
<dbReference type="HOGENOM" id="CLU_047030_0_0_1"/>
<evidence type="ECO:0000256" key="1">
    <source>
        <dbReference type="SAM" id="MobiDB-lite"/>
    </source>
</evidence>
<dbReference type="EMBL" id="KN819653">
    <property type="protein sequence ID" value="KIJ08306.1"/>
    <property type="molecule type" value="Genomic_DNA"/>
</dbReference>
<reference evidence="3" key="2">
    <citation type="submission" date="2015-01" db="EMBL/GenBank/DDBJ databases">
        <title>Evolutionary Origins and Diversification of the Mycorrhizal Mutualists.</title>
        <authorList>
            <consortium name="DOE Joint Genome Institute"/>
            <consortium name="Mycorrhizal Genomics Consortium"/>
            <person name="Kohler A."/>
            <person name="Kuo A."/>
            <person name="Nagy L.G."/>
            <person name="Floudas D."/>
            <person name="Copeland A."/>
            <person name="Barry K.W."/>
            <person name="Cichocki N."/>
            <person name="Veneault-Fourrey C."/>
            <person name="LaButti K."/>
            <person name="Lindquist E.A."/>
            <person name="Lipzen A."/>
            <person name="Lundell T."/>
            <person name="Morin E."/>
            <person name="Murat C."/>
            <person name="Riley R."/>
            <person name="Ohm R."/>
            <person name="Sun H."/>
            <person name="Tunlid A."/>
            <person name="Henrissat B."/>
            <person name="Grigoriev I.V."/>
            <person name="Hibbett D.S."/>
            <person name="Martin F."/>
        </authorList>
    </citation>
    <scope>NUCLEOTIDE SEQUENCE [LARGE SCALE GENOMIC DNA]</scope>
    <source>
        <strain evidence="3">ATCC 200175</strain>
    </source>
</reference>
<organism evidence="2 3">
    <name type="scientific">Paxillus involutus ATCC 200175</name>
    <dbReference type="NCBI Taxonomy" id="664439"/>
    <lineage>
        <taxon>Eukaryota</taxon>
        <taxon>Fungi</taxon>
        <taxon>Dikarya</taxon>
        <taxon>Basidiomycota</taxon>
        <taxon>Agaricomycotina</taxon>
        <taxon>Agaricomycetes</taxon>
        <taxon>Agaricomycetidae</taxon>
        <taxon>Boletales</taxon>
        <taxon>Paxilineae</taxon>
        <taxon>Paxillaceae</taxon>
        <taxon>Paxillus</taxon>
    </lineage>
</organism>
<evidence type="ECO:0000313" key="2">
    <source>
        <dbReference type="EMBL" id="KIJ08306.1"/>
    </source>
</evidence>
<name>A0A0C9TLT8_PAXIN</name>
<keyword evidence="3" id="KW-1185">Reference proteome</keyword>
<feature type="compositionally biased region" description="Low complexity" evidence="1">
    <location>
        <begin position="131"/>
        <end position="156"/>
    </location>
</feature>
<protein>
    <submittedName>
        <fullName evidence="2">Uncharacterized protein</fullName>
    </submittedName>
</protein>
<proteinExistence type="predicted"/>
<sequence>MNVDIENTVRVVYWKKAGVVPERLRLINPTPGKFLPADHKSLMDLVSHDMISVHCTTPIREWIKQDVTVPFLVLPESHILLCDVTLNEPDLVDFQKEVELVMVLPARKRAYDIPAHNASSPLKRRRVTVAGTSSSTSPGTSSTPGTPHEPSSLMPILLPSPSPLASELILPPQASPTGLTSFNMVPLSPPARQSDNGKKIFPWKYVCDMHLPMAALSKLKLASDIETQFPRHFPNTDFVLGTFYKHRKPFLQAVALGLVQPMTDMGRTDGAEWS</sequence>
<feature type="region of interest" description="Disordered" evidence="1">
    <location>
        <begin position="122"/>
        <end position="156"/>
    </location>
</feature>
<reference evidence="2 3" key="1">
    <citation type="submission" date="2014-06" db="EMBL/GenBank/DDBJ databases">
        <authorList>
            <consortium name="DOE Joint Genome Institute"/>
            <person name="Kuo A."/>
            <person name="Kohler A."/>
            <person name="Nagy L.G."/>
            <person name="Floudas D."/>
            <person name="Copeland A."/>
            <person name="Barry K.W."/>
            <person name="Cichocki N."/>
            <person name="Veneault-Fourrey C."/>
            <person name="LaButti K."/>
            <person name="Lindquist E.A."/>
            <person name="Lipzen A."/>
            <person name="Lundell T."/>
            <person name="Morin E."/>
            <person name="Murat C."/>
            <person name="Sun H."/>
            <person name="Tunlid A."/>
            <person name="Henrissat B."/>
            <person name="Grigoriev I.V."/>
            <person name="Hibbett D.S."/>
            <person name="Martin F."/>
            <person name="Nordberg H.P."/>
            <person name="Cantor M.N."/>
            <person name="Hua S.X."/>
        </authorList>
    </citation>
    <scope>NUCLEOTIDE SEQUENCE [LARGE SCALE GENOMIC DNA]</scope>
    <source>
        <strain evidence="2 3">ATCC 200175</strain>
    </source>
</reference>
<accession>A0A0C9TLT8</accession>
<gene>
    <name evidence="2" type="ORF">PAXINDRAFT_18556</name>
</gene>
<dbReference type="AlphaFoldDB" id="A0A0C9TLT8"/>
<dbReference type="Proteomes" id="UP000053647">
    <property type="component" value="Unassembled WGS sequence"/>
</dbReference>
<dbReference type="OrthoDB" id="2681792at2759"/>